<gene>
    <name evidence="1" type="ORF">HK097_002547</name>
</gene>
<proteinExistence type="predicted"/>
<comment type="caution">
    <text evidence="1">The sequence shown here is derived from an EMBL/GenBank/DDBJ whole genome shotgun (WGS) entry which is preliminary data.</text>
</comment>
<name>A0AAD5S381_9FUNG</name>
<evidence type="ECO:0000313" key="2">
    <source>
        <dbReference type="Proteomes" id="UP001212841"/>
    </source>
</evidence>
<evidence type="ECO:0000313" key="1">
    <source>
        <dbReference type="EMBL" id="KAJ3040485.1"/>
    </source>
</evidence>
<reference evidence="1" key="1">
    <citation type="submission" date="2020-05" db="EMBL/GenBank/DDBJ databases">
        <title>Phylogenomic resolution of chytrid fungi.</title>
        <authorList>
            <person name="Stajich J.E."/>
            <person name="Amses K."/>
            <person name="Simmons R."/>
            <person name="Seto K."/>
            <person name="Myers J."/>
            <person name="Bonds A."/>
            <person name="Quandt C.A."/>
            <person name="Barry K."/>
            <person name="Liu P."/>
            <person name="Grigoriev I."/>
            <person name="Longcore J.E."/>
            <person name="James T.Y."/>
        </authorList>
    </citation>
    <scope>NUCLEOTIDE SEQUENCE</scope>
    <source>
        <strain evidence="1">JEL0318</strain>
    </source>
</reference>
<sequence length="233" mass="25903">MTTQPSLTKLPTLIYHEVAKHLAPPILHNYNIHTYLTLQHCCNPLFAHELRLVLKPHLQKAQAALASKDAHYVLSHPSVLKNSVYLNDLTFPLLCKTFDGAFIAKAAAREGRSTETIKPYTSLLLSYVEAKHYDPVCYPTHIDTQSHIVTMTILAGHRARPNSFGGSTIYNLWYGVEITTVDDGDVETYDWGISLLFVNAKGVRVRIGMLCSSSGDSCIVVWAGNKIDSITHL</sequence>
<organism evidence="1 2">
    <name type="scientific">Rhizophlyctis rosea</name>
    <dbReference type="NCBI Taxonomy" id="64517"/>
    <lineage>
        <taxon>Eukaryota</taxon>
        <taxon>Fungi</taxon>
        <taxon>Fungi incertae sedis</taxon>
        <taxon>Chytridiomycota</taxon>
        <taxon>Chytridiomycota incertae sedis</taxon>
        <taxon>Chytridiomycetes</taxon>
        <taxon>Rhizophlyctidales</taxon>
        <taxon>Rhizophlyctidaceae</taxon>
        <taxon>Rhizophlyctis</taxon>
    </lineage>
</organism>
<dbReference type="EMBL" id="JADGJD010001554">
    <property type="protein sequence ID" value="KAJ3040485.1"/>
    <property type="molecule type" value="Genomic_DNA"/>
</dbReference>
<protein>
    <submittedName>
        <fullName evidence="1">Uncharacterized protein</fullName>
    </submittedName>
</protein>
<accession>A0AAD5S381</accession>
<dbReference type="AlphaFoldDB" id="A0AAD5S381"/>
<keyword evidence="2" id="KW-1185">Reference proteome</keyword>
<dbReference type="Proteomes" id="UP001212841">
    <property type="component" value="Unassembled WGS sequence"/>
</dbReference>